<evidence type="ECO:0000313" key="1">
    <source>
        <dbReference type="EMBL" id="KAI3904133.1"/>
    </source>
</evidence>
<dbReference type="EMBL" id="JAJJMB010011127">
    <property type="protein sequence ID" value="KAI3904133.1"/>
    <property type="molecule type" value="Genomic_DNA"/>
</dbReference>
<comment type="caution">
    <text evidence="1">The sequence shown here is derived from an EMBL/GenBank/DDBJ whole genome shotgun (WGS) entry which is preliminary data.</text>
</comment>
<sequence length="66" mass="7128">MGVDTIADGIVKVLNWEEVGILRIVVPKICSKLSDPDDDGTDDSGMDFVNSHKSPCSCCAIETEEE</sequence>
<name>A0AAD4SET0_9MAGN</name>
<proteinExistence type="predicted"/>
<organism evidence="1 2">
    <name type="scientific">Papaver atlanticum</name>
    <dbReference type="NCBI Taxonomy" id="357466"/>
    <lineage>
        <taxon>Eukaryota</taxon>
        <taxon>Viridiplantae</taxon>
        <taxon>Streptophyta</taxon>
        <taxon>Embryophyta</taxon>
        <taxon>Tracheophyta</taxon>
        <taxon>Spermatophyta</taxon>
        <taxon>Magnoliopsida</taxon>
        <taxon>Ranunculales</taxon>
        <taxon>Papaveraceae</taxon>
        <taxon>Papaveroideae</taxon>
        <taxon>Papaver</taxon>
    </lineage>
</organism>
<reference evidence="1" key="1">
    <citation type="submission" date="2022-04" db="EMBL/GenBank/DDBJ databases">
        <title>A functionally conserved STORR gene fusion in Papaver species that diverged 16.8 million years ago.</title>
        <authorList>
            <person name="Catania T."/>
        </authorList>
    </citation>
    <scope>NUCLEOTIDE SEQUENCE</scope>
    <source>
        <strain evidence="1">S-188037</strain>
    </source>
</reference>
<evidence type="ECO:0000313" key="2">
    <source>
        <dbReference type="Proteomes" id="UP001202328"/>
    </source>
</evidence>
<protein>
    <submittedName>
        <fullName evidence="1">Uncharacterized protein</fullName>
    </submittedName>
</protein>
<accession>A0AAD4SET0</accession>
<gene>
    <name evidence="1" type="ORF">MKW98_021719</name>
</gene>
<dbReference type="Proteomes" id="UP001202328">
    <property type="component" value="Unassembled WGS sequence"/>
</dbReference>
<dbReference type="AlphaFoldDB" id="A0AAD4SET0"/>
<keyword evidence="2" id="KW-1185">Reference proteome</keyword>